<keyword evidence="3" id="KW-1185">Reference proteome</keyword>
<evidence type="ECO:0000313" key="3">
    <source>
        <dbReference type="Proteomes" id="UP001319200"/>
    </source>
</evidence>
<dbReference type="InterPro" id="IPR043734">
    <property type="entry name" value="DUF5678"/>
</dbReference>
<dbReference type="EMBL" id="JAHESF010000014">
    <property type="protein sequence ID" value="MBT1698263.1"/>
    <property type="molecule type" value="Genomic_DNA"/>
</dbReference>
<dbReference type="Proteomes" id="UP001319200">
    <property type="component" value="Unassembled WGS sequence"/>
</dbReference>
<proteinExistence type="predicted"/>
<comment type="caution">
    <text evidence="2">The sequence shown here is derived from an EMBL/GenBank/DDBJ whole genome shotgun (WGS) entry which is preliminary data.</text>
</comment>
<reference evidence="2 3" key="1">
    <citation type="submission" date="2021-05" db="EMBL/GenBank/DDBJ databases">
        <title>A Polyphasic approach of four new species of the genus Ohtaekwangia: Ohtaekwangia histidinii sp. nov., Ohtaekwangia cretensis sp. nov., Ohtaekwangia indiensis sp. nov., Ohtaekwangia reichenbachii sp. nov. from diverse environment.</title>
        <authorList>
            <person name="Octaviana S."/>
        </authorList>
    </citation>
    <scope>NUCLEOTIDE SEQUENCE [LARGE SCALE GENOMIC DNA]</scope>
    <source>
        <strain evidence="2 3">PWU4</strain>
    </source>
</reference>
<dbReference type="RefSeq" id="WP_254164249.1">
    <property type="nucleotide sequence ID" value="NZ_JAHESF010000014.1"/>
</dbReference>
<name>A0AAP2DN40_9BACT</name>
<gene>
    <name evidence="2" type="ORF">KK083_15325</name>
</gene>
<organism evidence="2 3">
    <name type="scientific">Chryseosolibacter histidini</name>
    <dbReference type="NCBI Taxonomy" id="2782349"/>
    <lineage>
        <taxon>Bacteria</taxon>
        <taxon>Pseudomonadati</taxon>
        <taxon>Bacteroidota</taxon>
        <taxon>Cytophagia</taxon>
        <taxon>Cytophagales</taxon>
        <taxon>Chryseotaleaceae</taxon>
        <taxon>Chryseosolibacter</taxon>
    </lineage>
</organism>
<sequence>MLEQEFKYYLTHQKELVEKYKGQFIVIVGEKVVGAYDSFEKALSESQNKFEAGKFLIQECLPGEEAYTQTFHTRAIFN</sequence>
<evidence type="ECO:0000259" key="1">
    <source>
        <dbReference type="Pfam" id="PF18929"/>
    </source>
</evidence>
<evidence type="ECO:0000313" key="2">
    <source>
        <dbReference type="EMBL" id="MBT1698263.1"/>
    </source>
</evidence>
<dbReference type="Pfam" id="PF18929">
    <property type="entry name" value="DUF5678"/>
    <property type="match status" value="1"/>
</dbReference>
<protein>
    <recommendedName>
        <fullName evidence="1">DUF5678 domain-containing protein</fullName>
    </recommendedName>
</protein>
<dbReference type="AlphaFoldDB" id="A0AAP2DN40"/>
<feature type="domain" description="DUF5678" evidence="1">
    <location>
        <begin position="15"/>
        <end position="57"/>
    </location>
</feature>
<accession>A0AAP2DN40</accession>